<evidence type="ECO:0000313" key="10">
    <source>
        <dbReference type="EMBL" id="EFJ28392.1"/>
    </source>
</evidence>
<proteinExistence type="inferred from homology"/>
<dbReference type="InterPro" id="IPR047259">
    <property type="entry name" value="QUIRKY-like"/>
</dbReference>
<dbReference type="SUPFAM" id="SSF49562">
    <property type="entry name" value="C2 domain (Calcium/lipid-binding domain, CaLB)"/>
    <property type="match status" value="4"/>
</dbReference>
<evidence type="ECO:0000256" key="6">
    <source>
        <dbReference type="ARBA" id="ARBA00023136"/>
    </source>
</evidence>
<dbReference type="Gene3D" id="2.60.40.150">
    <property type="entry name" value="C2 domain"/>
    <property type="match status" value="4"/>
</dbReference>
<organism evidence="11">
    <name type="scientific">Selaginella moellendorffii</name>
    <name type="common">Spikemoss</name>
    <dbReference type="NCBI Taxonomy" id="88036"/>
    <lineage>
        <taxon>Eukaryota</taxon>
        <taxon>Viridiplantae</taxon>
        <taxon>Streptophyta</taxon>
        <taxon>Embryophyta</taxon>
        <taxon>Tracheophyta</taxon>
        <taxon>Lycopodiopsida</taxon>
        <taxon>Selaginellales</taxon>
        <taxon>Selaginellaceae</taxon>
        <taxon>Selaginella</taxon>
    </lineage>
</organism>
<dbReference type="CDD" id="cd08379">
    <property type="entry name" value="C2D_MCTP_PRT_plant"/>
    <property type="match status" value="1"/>
</dbReference>
<dbReference type="Gramene" id="EFJ28392">
    <property type="protein sequence ID" value="EFJ28392"/>
    <property type="gene ID" value="SELMODRAFT_93870"/>
</dbReference>
<dbReference type="Pfam" id="PF00168">
    <property type="entry name" value="C2"/>
    <property type="match status" value="4"/>
</dbReference>
<feature type="transmembrane region" description="Helical" evidence="8">
    <location>
        <begin position="945"/>
        <end position="974"/>
    </location>
</feature>
<feature type="compositionally biased region" description="Basic and acidic residues" evidence="7">
    <location>
        <begin position="157"/>
        <end position="256"/>
    </location>
</feature>
<evidence type="ECO:0000256" key="1">
    <source>
        <dbReference type="ARBA" id="ARBA00004141"/>
    </source>
</evidence>
<feature type="domain" description="C2" evidence="9">
    <location>
        <begin position="262"/>
        <end position="377"/>
    </location>
</feature>
<evidence type="ECO:0000256" key="5">
    <source>
        <dbReference type="ARBA" id="ARBA00022989"/>
    </source>
</evidence>
<feature type="transmembrane region" description="Helical" evidence="8">
    <location>
        <begin position="718"/>
        <end position="735"/>
    </location>
</feature>
<keyword evidence="3 8" id="KW-0812">Transmembrane</keyword>
<accession>D8RGN6</accession>
<evidence type="ECO:0000256" key="4">
    <source>
        <dbReference type="ARBA" id="ARBA00022737"/>
    </source>
</evidence>
<dbReference type="HOGENOM" id="CLU_003762_1_0_1"/>
<dbReference type="AlphaFoldDB" id="D8RGN6"/>
<dbReference type="GO" id="GO:0016020">
    <property type="term" value="C:membrane"/>
    <property type="evidence" value="ECO:0007669"/>
    <property type="project" value="UniProtKB-SubCell"/>
</dbReference>
<dbReference type="InterPro" id="IPR035892">
    <property type="entry name" value="C2_domain_sf"/>
</dbReference>
<dbReference type="PANTHER" id="PTHR31425:SF50">
    <property type="entry name" value="FT-INTERACTING PROTEIN 3-RELATED"/>
    <property type="match status" value="1"/>
</dbReference>
<feature type="domain" description="C2" evidence="9">
    <location>
        <begin position="416"/>
        <end position="538"/>
    </location>
</feature>
<sequence length="1002" mass="115061">MGRKLFVEVCNAADLMPKDGQGSASAYCTLEFDGQRRKTDTKAKDLNPVWNTVVEFPILEGKNLESEVLELSVLCEKRGAQRKPGFLGKVKIPGRSIVKKGEEALVYYPLEKRSMFSQVKGEIGLKVWWSDDPDPSPPAPASPSAAAAASGGGTPPAEEKKEDHHKEEKEERKEEEKKEEKKKDEKHEEKKKDEKHEEKKKEEKHEEKNEQKHEPKQYEEKKKEEKKENKKEDKEEKKPEETREYRSVGRREEQKDTTPALARGIGERVVTYDLVEKMNYLFVKVVKARALMESGSGSSYARIVFGSLTAKTKEVGKSLFPEWHEIFAFSKDNSAGPVVEVSIWDHETDQFMGAVGFDLQEIPFRVPPDSPLAPQWYRLENISKNAEKKVRGDVMLAIWWGTQADEAFTEAWQSDSGGYAHTRAKVYLSPKLWYLRVNVIEAQEVQPMDRTRFPEVSVRAQLGFQIYKTKVASNRNTSPQWNEDLLFVASEPFEDELLLVVQNKTAKPNEEEVLGMVKIALAGIEKRIDHRQVNSKWFDLVRYNGGDKHFHGRLHLRLCFDGGYHVMDEATHYSSCVRPTAKQLWRPVVGVLELGIIRGKDVHPMKTVDGRGATDAYCVAKYGQKWVRTRTIVDNLNPRWNEQYSWEVYDPCTVLTVGVFDNCHVHPHPEGGKDLKDLQIGKVRIRLSTLESERIYTNSHPLLMLQRSGVRKLGEIELAVRYSSVSIVSVMGLYFRPLLPKMHYLHPLGVTQSEILRISAMRLVAIRLNRSEPPLRQEVVQFMLDADFHVWSLRRSKVNYFRIMNLLAGPMAVGTWFHNICHWKNPVTTLLVHILFLILVMFPELILPTLFLYLSLIGAWRYRYRPRSPPSMDGKLSQAEQVEPDELDEEFDPIPTNKDPSVVKARYDRLRIVSSRIQHVLGDIATQGERLTALLSWRDPRASGIMVAVCMTIAIFLYVVPLRVIVVIVGLYVLRHPKFRERLPGWPINFFRRLPSLADRIL</sequence>
<feature type="region of interest" description="Disordered" evidence="7">
    <location>
        <begin position="130"/>
        <end position="259"/>
    </location>
</feature>
<gene>
    <name evidence="10" type="ORF">SELMODRAFT_93870</name>
</gene>
<feature type="transmembrane region" description="Helical" evidence="8">
    <location>
        <begin position="800"/>
        <end position="818"/>
    </location>
</feature>
<dbReference type="InterPro" id="IPR013583">
    <property type="entry name" value="MCTP_C"/>
</dbReference>
<evidence type="ECO:0000256" key="7">
    <source>
        <dbReference type="SAM" id="MobiDB-lite"/>
    </source>
</evidence>
<dbReference type="InterPro" id="IPR047258">
    <property type="entry name" value="C2C_MCTP_PRT_plant"/>
</dbReference>
<dbReference type="FunFam" id="2.60.40.150:FF:000090">
    <property type="entry name" value="C2 domain-containing protein"/>
    <property type="match status" value="1"/>
</dbReference>
<dbReference type="eggNOG" id="ENOG502QR9H">
    <property type="taxonomic scope" value="Eukaryota"/>
</dbReference>
<dbReference type="InterPro" id="IPR047257">
    <property type="entry name" value="C2B_MCTP_PRT_plant"/>
</dbReference>
<dbReference type="SMART" id="SM00239">
    <property type="entry name" value="C2"/>
    <property type="match status" value="4"/>
</dbReference>
<dbReference type="PROSITE" id="PS50004">
    <property type="entry name" value="C2"/>
    <property type="match status" value="4"/>
</dbReference>
<name>D8RGN6_SELML</name>
<keyword evidence="6 8" id="KW-0472">Membrane</keyword>
<comment type="subcellular location">
    <subcellularLocation>
        <location evidence="1">Membrane</location>
        <topology evidence="1">Multi-pass membrane protein</topology>
    </subcellularLocation>
</comment>
<dbReference type="CDD" id="cd08378">
    <property type="entry name" value="C2B_MCTP_PRT_plant"/>
    <property type="match status" value="1"/>
</dbReference>
<dbReference type="KEGG" id="smo:SELMODRAFT_93870"/>
<evidence type="ECO:0000313" key="11">
    <source>
        <dbReference type="Proteomes" id="UP000001514"/>
    </source>
</evidence>
<comment type="similarity">
    <text evidence="2">Belongs to the MCTP family.</text>
</comment>
<keyword evidence="11" id="KW-1185">Reference proteome</keyword>
<evidence type="ECO:0000259" key="9">
    <source>
        <dbReference type="PROSITE" id="PS50004"/>
    </source>
</evidence>
<protein>
    <recommendedName>
        <fullName evidence="9">C2 domain-containing protein</fullName>
    </recommendedName>
</protein>
<keyword evidence="5 8" id="KW-1133">Transmembrane helix</keyword>
<dbReference type="STRING" id="88036.D8RGN6"/>
<feature type="domain" description="C2" evidence="9">
    <location>
        <begin position="573"/>
        <end position="700"/>
    </location>
</feature>
<keyword evidence="4" id="KW-0677">Repeat</keyword>
<evidence type="ECO:0000256" key="8">
    <source>
        <dbReference type="SAM" id="Phobius"/>
    </source>
</evidence>
<dbReference type="EMBL" id="GL377579">
    <property type="protein sequence ID" value="EFJ28392.1"/>
    <property type="molecule type" value="Genomic_DNA"/>
</dbReference>
<dbReference type="InParanoid" id="D8RGN6"/>
<dbReference type="CDD" id="cd04019">
    <property type="entry name" value="C2C_MCTP_PRT_plant"/>
    <property type="match status" value="1"/>
</dbReference>
<dbReference type="InterPro" id="IPR000008">
    <property type="entry name" value="C2_dom"/>
</dbReference>
<feature type="domain" description="C2" evidence="9">
    <location>
        <begin position="1"/>
        <end position="107"/>
    </location>
</feature>
<feature type="transmembrane region" description="Helical" evidence="8">
    <location>
        <begin position="830"/>
        <end position="857"/>
    </location>
</feature>
<dbReference type="PANTHER" id="PTHR31425">
    <property type="entry name" value="PHOSPHORIBOSYLANTHRANILATE TRANSFERASE ISOFORM 1"/>
    <property type="match status" value="1"/>
</dbReference>
<evidence type="ECO:0000256" key="3">
    <source>
        <dbReference type="ARBA" id="ARBA00022692"/>
    </source>
</evidence>
<reference evidence="10 11" key="1">
    <citation type="journal article" date="2011" name="Science">
        <title>The Selaginella genome identifies genetic changes associated with the evolution of vascular plants.</title>
        <authorList>
            <person name="Banks J.A."/>
            <person name="Nishiyama T."/>
            <person name="Hasebe M."/>
            <person name="Bowman J.L."/>
            <person name="Gribskov M."/>
            <person name="dePamphilis C."/>
            <person name="Albert V.A."/>
            <person name="Aono N."/>
            <person name="Aoyama T."/>
            <person name="Ambrose B.A."/>
            <person name="Ashton N.W."/>
            <person name="Axtell M.J."/>
            <person name="Barker E."/>
            <person name="Barker M.S."/>
            <person name="Bennetzen J.L."/>
            <person name="Bonawitz N.D."/>
            <person name="Chapple C."/>
            <person name="Cheng C."/>
            <person name="Correa L.G."/>
            <person name="Dacre M."/>
            <person name="DeBarry J."/>
            <person name="Dreyer I."/>
            <person name="Elias M."/>
            <person name="Engstrom E.M."/>
            <person name="Estelle M."/>
            <person name="Feng L."/>
            <person name="Finet C."/>
            <person name="Floyd S.K."/>
            <person name="Frommer W.B."/>
            <person name="Fujita T."/>
            <person name="Gramzow L."/>
            <person name="Gutensohn M."/>
            <person name="Harholt J."/>
            <person name="Hattori M."/>
            <person name="Heyl A."/>
            <person name="Hirai T."/>
            <person name="Hiwatashi Y."/>
            <person name="Ishikawa M."/>
            <person name="Iwata M."/>
            <person name="Karol K.G."/>
            <person name="Koehler B."/>
            <person name="Kolukisaoglu U."/>
            <person name="Kubo M."/>
            <person name="Kurata T."/>
            <person name="Lalonde S."/>
            <person name="Li K."/>
            <person name="Li Y."/>
            <person name="Litt A."/>
            <person name="Lyons E."/>
            <person name="Manning G."/>
            <person name="Maruyama T."/>
            <person name="Michael T.P."/>
            <person name="Mikami K."/>
            <person name="Miyazaki S."/>
            <person name="Morinaga S."/>
            <person name="Murata T."/>
            <person name="Mueller-Roeber B."/>
            <person name="Nelson D.R."/>
            <person name="Obara M."/>
            <person name="Oguri Y."/>
            <person name="Olmstead R.G."/>
            <person name="Onodera N."/>
            <person name="Petersen B.L."/>
            <person name="Pils B."/>
            <person name="Prigge M."/>
            <person name="Rensing S.A."/>
            <person name="Riano-Pachon D.M."/>
            <person name="Roberts A.W."/>
            <person name="Sato Y."/>
            <person name="Scheller H.V."/>
            <person name="Schulz B."/>
            <person name="Schulz C."/>
            <person name="Shakirov E.V."/>
            <person name="Shibagaki N."/>
            <person name="Shinohara N."/>
            <person name="Shippen D.E."/>
            <person name="Soerensen I."/>
            <person name="Sotooka R."/>
            <person name="Sugimoto N."/>
            <person name="Sugita M."/>
            <person name="Sumikawa N."/>
            <person name="Tanurdzic M."/>
            <person name="Theissen G."/>
            <person name="Ulvskov P."/>
            <person name="Wakazuki S."/>
            <person name="Weng J.K."/>
            <person name="Willats W.W."/>
            <person name="Wipf D."/>
            <person name="Wolf P.G."/>
            <person name="Yang L."/>
            <person name="Zimmer A.D."/>
            <person name="Zhu Q."/>
            <person name="Mitros T."/>
            <person name="Hellsten U."/>
            <person name="Loque D."/>
            <person name="Otillar R."/>
            <person name="Salamov A."/>
            <person name="Schmutz J."/>
            <person name="Shapiro H."/>
            <person name="Lindquist E."/>
            <person name="Lucas S."/>
            <person name="Rokhsar D."/>
            <person name="Grigoriev I.V."/>
        </authorList>
    </citation>
    <scope>NUCLEOTIDE SEQUENCE [LARGE SCALE GENOMIC DNA]</scope>
</reference>
<dbReference type="InterPro" id="IPR047255">
    <property type="entry name" value="C2D_MCTP_PRT_plant"/>
</dbReference>
<dbReference type="Pfam" id="PF08372">
    <property type="entry name" value="PRT_C"/>
    <property type="match status" value="1"/>
</dbReference>
<evidence type="ECO:0000256" key="2">
    <source>
        <dbReference type="ARBA" id="ARBA00007923"/>
    </source>
</evidence>
<dbReference type="Proteomes" id="UP000001514">
    <property type="component" value="Unassembled WGS sequence"/>
</dbReference>